<proteinExistence type="predicted"/>
<gene>
    <name evidence="2" type="ORF">TRFO_04310</name>
</gene>
<feature type="compositionally biased region" description="Polar residues" evidence="1">
    <location>
        <begin position="61"/>
        <end position="73"/>
    </location>
</feature>
<feature type="compositionally biased region" description="Basic and acidic residues" evidence="1">
    <location>
        <begin position="100"/>
        <end position="118"/>
    </location>
</feature>
<evidence type="ECO:0000313" key="2">
    <source>
        <dbReference type="EMBL" id="OHT10278.1"/>
    </source>
</evidence>
<dbReference type="RefSeq" id="XP_068363414.1">
    <property type="nucleotide sequence ID" value="XM_068491813.1"/>
</dbReference>
<name>A0A1J4KKQ6_9EUKA</name>
<dbReference type="AlphaFoldDB" id="A0A1J4KKQ6"/>
<reference evidence="2" key="1">
    <citation type="submission" date="2016-10" db="EMBL/GenBank/DDBJ databases">
        <authorList>
            <person name="Benchimol M."/>
            <person name="Almeida L.G."/>
            <person name="Vasconcelos A.T."/>
            <person name="Perreira-Neves A."/>
            <person name="Rosa I.A."/>
            <person name="Tasca T."/>
            <person name="Bogo M.R."/>
            <person name="de Souza W."/>
        </authorList>
    </citation>
    <scope>NUCLEOTIDE SEQUENCE [LARGE SCALE GENOMIC DNA]</scope>
    <source>
        <strain evidence="2">K</strain>
    </source>
</reference>
<evidence type="ECO:0008006" key="4">
    <source>
        <dbReference type="Google" id="ProtNLM"/>
    </source>
</evidence>
<feature type="compositionally biased region" description="Acidic residues" evidence="1">
    <location>
        <begin position="183"/>
        <end position="192"/>
    </location>
</feature>
<evidence type="ECO:0000256" key="1">
    <source>
        <dbReference type="SAM" id="MobiDB-lite"/>
    </source>
</evidence>
<keyword evidence="3" id="KW-1185">Reference proteome</keyword>
<dbReference type="Proteomes" id="UP000179807">
    <property type="component" value="Unassembled WGS sequence"/>
</dbReference>
<feature type="compositionally biased region" description="Polar residues" evidence="1">
    <location>
        <begin position="119"/>
        <end position="146"/>
    </location>
</feature>
<evidence type="ECO:0000313" key="3">
    <source>
        <dbReference type="Proteomes" id="UP000179807"/>
    </source>
</evidence>
<comment type="caution">
    <text evidence="2">The sequence shown here is derived from an EMBL/GenBank/DDBJ whole genome shotgun (WGS) entry which is preliminary data.</text>
</comment>
<dbReference type="OrthoDB" id="10633094at2759"/>
<feature type="region of interest" description="Disordered" evidence="1">
    <location>
        <begin position="1"/>
        <end position="210"/>
    </location>
</feature>
<feature type="compositionally biased region" description="Polar residues" evidence="1">
    <location>
        <begin position="199"/>
        <end position="209"/>
    </location>
</feature>
<feature type="compositionally biased region" description="Low complexity" evidence="1">
    <location>
        <begin position="147"/>
        <end position="158"/>
    </location>
</feature>
<organism evidence="2 3">
    <name type="scientific">Tritrichomonas foetus</name>
    <dbReference type="NCBI Taxonomy" id="1144522"/>
    <lineage>
        <taxon>Eukaryota</taxon>
        <taxon>Metamonada</taxon>
        <taxon>Parabasalia</taxon>
        <taxon>Tritrichomonadida</taxon>
        <taxon>Tritrichomonadidae</taxon>
        <taxon>Tritrichomonas</taxon>
    </lineage>
</organism>
<dbReference type="GeneID" id="94826517"/>
<sequence length="404" mass="46773">MSRTAIVFSSSYSSDDEESKEKKPPVVKKPPQSPNKLLLSDDDYYSYESESEPNFQVLPPKNQTRQSPRNMNKFSPPFKPRRMDPKRYQRLPNRNSLPKTNEDEKQEDKIEPKPKKETPNQSKSVANHQKNVFHLSENSQDSDGQGNENEANIINESNQPNAEKIDNKNTENELNENDKKETENEEFEEDDEKTEKQIGPNTYEETSVSIEGKSEINENYAAYFITRVVKINLRSPLEFIFKTENGILFFSKSTGLFTDHIYISTNADINIKEKKYDYVVIVSKNRTHFVLQKVDDARNLLVIDFNDEYGDEYGPRKIEIVWPETNKKLISRIPKRSASGSWQLNFSGKYVLLSQKNAIMLDENNKPVILVRKIEKQVLELEVNQHFEPIDICTFAIASFVCPI</sequence>
<dbReference type="VEuPathDB" id="TrichDB:TRFO_04310"/>
<feature type="compositionally biased region" description="Basic and acidic residues" evidence="1">
    <location>
        <begin position="163"/>
        <end position="182"/>
    </location>
</feature>
<accession>A0A1J4KKQ6</accession>
<feature type="compositionally biased region" description="Acidic residues" evidence="1">
    <location>
        <begin position="40"/>
        <end position="51"/>
    </location>
</feature>
<protein>
    <recommendedName>
        <fullName evidence="4">Tubby C-terminal domain-containing protein</fullName>
    </recommendedName>
</protein>
<dbReference type="EMBL" id="MLAK01000616">
    <property type="protein sequence ID" value="OHT10278.1"/>
    <property type="molecule type" value="Genomic_DNA"/>
</dbReference>